<dbReference type="InterPro" id="IPR027417">
    <property type="entry name" value="P-loop_NTPase"/>
</dbReference>
<evidence type="ECO:0000256" key="4">
    <source>
        <dbReference type="RuleBase" id="RU369062"/>
    </source>
</evidence>
<organism evidence="6 7">
    <name type="scientific">Marilutibacter maris</name>
    <dbReference type="NCBI Taxonomy" id="1605891"/>
    <lineage>
        <taxon>Bacteria</taxon>
        <taxon>Pseudomonadati</taxon>
        <taxon>Pseudomonadota</taxon>
        <taxon>Gammaproteobacteria</taxon>
        <taxon>Lysobacterales</taxon>
        <taxon>Lysobacteraceae</taxon>
        <taxon>Marilutibacter</taxon>
    </lineage>
</organism>
<dbReference type="SUPFAM" id="SSF52540">
    <property type="entry name" value="P-loop containing nucleoside triphosphate hydrolases"/>
    <property type="match status" value="1"/>
</dbReference>
<proteinExistence type="inferred from homology"/>
<reference evidence="6 7" key="1">
    <citation type="submission" date="2019-10" db="EMBL/GenBank/DDBJ databases">
        <title>Lysobacter alkalisoli sp. nov., isolated from saline-alkaline soil.</title>
        <authorList>
            <person name="Sun J.-Q."/>
        </authorList>
    </citation>
    <scope>NUCLEOTIDE SEQUENCE [LARGE SCALE GENOMIC DNA]</scope>
    <source>
        <strain evidence="6 7">KCTC 42381</strain>
    </source>
</reference>
<comment type="caution">
    <text evidence="6">The sequence shown here is derived from an EMBL/GenBank/DDBJ whole genome shotgun (WGS) entry which is preliminary data.</text>
</comment>
<comment type="subunit">
    <text evidence="4">Homotetramer.</text>
</comment>
<evidence type="ECO:0000256" key="2">
    <source>
        <dbReference type="ARBA" id="ARBA00022679"/>
    </source>
</evidence>
<dbReference type="EMBL" id="VICD02000002">
    <property type="protein sequence ID" value="KAB8198823.1"/>
    <property type="molecule type" value="Genomic_DNA"/>
</dbReference>
<evidence type="ECO:0000313" key="6">
    <source>
        <dbReference type="EMBL" id="KAB8198823.1"/>
    </source>
</evidence>
<gene>
    <name evidence="6" type="primary">ppk2</name>
    <name evidence="6" type="ORF">FKV24_000095</name>
</gene>
<feature type="domain" description="Polyphosphate kinase-2-related" evidence="5">
    <location>
        <begin position="6"/>
        <end position="230"/>
    </location>
</feature>
<evidence type="ECO:0000259" key="5">
    <source>
        <dbReference type="Pfam" id="PF03976"/>
    </source>
</evidence>
<dbReference type="PIRSF" id="PIRSF028756">
    <property type="entry name" value="PPK2_prd"/>
    <property type="match status" value="1"/>
</dbReference>
<evidence type="ECO:0000256" key="3">
    <source>
        <dbReference type="ARBA" id="ARBA00022777"/>
    </source>
</evidence>
<comment type="similarity">
    <text evidence="1 4">Belongs to the polyphosphate kinase 2 (PPK2) family. Class I subfamily.</text>
</comment>
<keyword evidence="3 4" id="KW-0418">Kinase</keyword>
<evidence type="ECO:0000256" key="1">
    <source>
        <dbReference type="ARBA" id="ARBA00009924"/>
    </source>
</evidence>
<accession>A0A508B553</accession>
<dbReference type="PANTHER" id="PTHR34383:SF1">
    <property type="entry name" value="ADP-POLYPHOSPHATE PHOSPHOTRANSFERASE"/>
    <property type="match status" value="1"/>
</dbReference>
<dbReference type="GO" id="GO:0006793">
    <property type="term" value="P:phosphorus metabolic process"/>
    <property type="evidence" value="ECO:0007669"/>
    <property type="project" value="InterPro"/>
</dbReference>
<keyword evidence="2 4" id="KW-0808">Transferase</keyword>
<dbReference type="PANTHER" id="PTHR34383">
    <property type="entry name" value="POLYPHOSPHATE:AMP PHOSPHOTRANSFERASE-RELATED"/>
    <property type="match status" value="1"/>
</dbReference>
<sequence length="261" mass="30329">MKKGSMKKKQYEQALEPMQLELAAVARWLQHTGKRLLVVLEGRDTAGKGGAVGALSDHLNPRQCHTVALPKPSDREAGQWYFQRYVPHLPAAGEIVLFDRSWYNRAGVEKVMGFASEEQVAHFLKQVPVFEKLLVDDGILLFKYWLCCDQDKQEERFAERLEDPLKRWKLSPIDLKARERYQAYTDAREAMLEATHSKHAPWTLVDFNDQKRGRLTLIRDLLDRLPDREVPTPEIEYPPLGHPPLEERYRALEPIRNFDDD</sequence>
<dbReference type="InterPro" id="IPR016898">
    <property type="entry name" value="Polyphosphate_phosphotransfera"/>
</dbReference>
<dbReference type="Gene3D" id="3.40.50.300">
    <property type="entry name" value="P-loop containing nucleotide triphosphate hydrolases"/>
    <property type="match status" value="1"/>
</dbReference>
<dbReference type="InterPro" id="IPR022486">
    <property type="entry name" value="PPK2_PA0141"/>
</dbReference>
<dbReference type="GO" id="GO:0008976">
    <property type="term" value="F:polyphosphate kinase activity"/>
    <property type="evidence" value="ECO:0007669"/>
    <property type="project" value="UniProtKB-UniRule"/>
</dbReference>
<dbReference type="EC" id="2.7.4.-" evidence="4"/>
<evidence type="ECO:0000313" key="7">
    <source>
        <dbReference type="Proteomes" id="UP000320431"/>
    </source>
</evidence>
<protein>
    <recommendedName>
        <fullName evidence="4">ADP/GDP-polyphosphate phosphotransferase</fullName>
        <ecNumber evidence="4">2.7.4.-</ecNumber>
    </recommendedName>
    <alternativeName>
        <fullName evidence="4">Polyphosphate kinase PPK2</fullName>
    </alternativeName>
</protein>
<name>A0A508B553_9GAMM</name>
<dbReference type="NCBIfam" id="TIGR03707">
    <property type="entry name" value="PPK2_P_aer"/>
    <property type="match status" value="1"/>
</dbReference>
<comment type="function">
    <text evidence="4">Uses inorganic polyphosphate (polyP) as a donor to convert GDP to GTP or ADP to ATP.</text>
</comment>
<dbReference type="Proteomes" id="UP000320431">
    <property type="component" value="Unassembled WGS sequence"/>
</dbReference>
<dbReference type="InterPro" id="IPR022488">
    <property type="entry name" value="PPK2-related"/>
</dbReference>
<dbReference type="AlphaFoldDB" id="A0A508B553"/>
<dbReference type="Pfam" id="PF03976">
    <property type="entry name" value="PPK2"/>
    <property type="match status" value="1"/>
</dbReference>